<dbReference type="GO" id="GO:0016020">
    <property type="term" value="C:membrane"/>
    <property type="evidence" value="ECO:0007669"/>
    <property type="project" value="InterPro"/>
</dbReference>
<dbReference type="EMBL" id="QGKS01000267">
    <property type="protein sequence ID" value="PWR13335.1"/>
    <property type="molecule type" value="Genomic_DNA"/>
</dbReference>
<evidence type="ECO:0000313" key="12">
    <source>
        <dbReference type="Proteomes" id="UP000246050"/>
    </source>
</evidence>
<accession>A0A317DK74</accession>
<evidence type="ECO:0000256" key="4">
    <source>
        <dbReference type="ARBA" id="ARBA00022679"/>
    </source>
</evidence>
<comment type="catalytic activity">
    <reaction evidence="1">
        <text>ATP + protein L-histidine = ADP + protein N-phospho-L-histidine.</text>
        <dbReference type="EC" id="2.7.13.3"/>
    </reaction>
</comment>
<dbReference type="SUPFAM" id="SSF55874">
    <property type="entry name" value="ATPase domain of HSP90 chaperone/DNA topoisomerase II/histidine kinase"/>
    <property type="match status" value="1"/>
</dbReference>
<dbReference type="Gene3D" id="3.30.565.10">
    <property type="entry name" value="Histidine kinase-like ATPase, C-terminal domain"/>
    <property type="match status" value="1"/>
</dbReference>
<feature type="transmembrane region" description="Helical" evidence="9">
    <location>
        <begin position="47"/>
        <end position="66"/>
    </location>
</feature>
<comment type="caution">
    <text evidence="11">The sequence shown here is derived from an EMBL/GenBank/DDBJ whole genome shotgun (WGS) entry which is preliminary data.</text>
</comment>
<dbReference type="Pfam" id="PF02518">
    <property type="entry name" value="HATPase_c"/>
    <property type="match status" value="1"/>
</dbReference>
<evidence type="ECO:0000256" key="3">
    <source>
        <dbReference type="ARBA" id="ARBA00022553"/>
    </source>
</evidence>
<dbReference type="Pfam" id="PF07730">
    <property type="entry name" value="HisKA_3"/>
    <property type="match status" value="1"/>
</dbReference>
<dbReference type="InterPro" id="IPR050482">
    <property type="entry name" value="Sensor_HK_TwoCompSys"/>
</dbReference>
<organism evidence="11 12">
    <name type="scientific">Micromonospora sicca</name>
    <dbReference type="NCBI Taxonomy" id="2202420"/>
    <lineage>
        <taxon>Bacteria</taxon>
        <taxon>Bacillati</taxon>
        <taxon>Actinomycetota</taxon>
        <taxon>Actinomycetes</taxon>
        <taxon>Micromonosporales</taxon>
        <taxon>Micromonosporaceae</taxon>
        <taxon>Micromonospora</taxon>
    </lineage>
</organism>
<evidence type="ECO:0000313" key="11">
    <source>
        <dbReference type="EMBL" id="PWR13335.1"/>
    </source>
</evidence>
<keyword evidence="9" id="KW-0812">Transmembrane</keyword>
<evidence type="ECO:0000256" key="8">
    <source>
        <dbReference type="ARBA" id="ARBA00023012"/>
    </source>
</evidence>
<keyword evidence="5" id="KW-0547">Nucleotide-binding</keyword>
<evidence type="ECO:0000259" key="10">
    <source>
        <dbReference type="PROSITE" id="PS50109"/>
    </source>
</evidence>
<dbReference type="PANTHER" id="PTHR24421:SF10">
    <property type="entry name" value="NITRATE_NITRITE SENSOR PROTEIN NARQ"/>
    <property type="match status" value="1"/>
</dbReference>
<evidence type="ECO:0000256" key="6">
    <source>
        <dbReference type="ARBA" id="ARBA00022777"/>
    </source>
</evidence>
<evidence type="ECO:0000256" key="9">
    <source>
        <dbReference type="SAM" id="Phobius"/>
    </source>
</evidence>
<evidence type="ECO:0000256" key="1">
    <source>
        <dbReference type="ARBA" id="ARBA00000085"/>
    </source>
</evidence>
<feature type="transmembrane region" description="Helical" evidence="9">
    <location>
        <begin position="145"/>
        <end position="162"/>
    </location>
</feature>
<reference evidence="11 12" key="1">
    <citation type="submission" date="2018-05" db="EMBL/GenBank/DDBJ databases">
        <title>Micromonosporas from Atacama Desert.</title>
        <authorList>
            <person name="Carro L."/>
            <person name="Golinska P."/>
            <person name="Klenk H.-P."/>
            <person name="Goodfellow M."/>
        </authorList>
    </citation>
    <scope>NUCLEOTIDE SEQUENCE [LARGE SCALE GENOMIC DNA]</scope>
    <source>
        <strain evidence="11 12">4G51</strain>
    </source>
</reference>
<dbReference type="Proteomes" id="UP000246050">
    <property type="component" value="Unassembled WGS sequence"/>
</dbReference>
<dbReference type="GO" id="GO:0000155">
    <property type="term" value="F:phosphorelay sensor kinase activity"/>
    <property type="evidence" value="ECO:0007669"/>
    <property type="project" value="InterPro"/>
</dbReference>
<keyword evidence="4" id="KW-0808">Transferase</keyword>
<dbReference type="PROSITE" id="PS50109">
    <property type="entry name" value="HIS_KIN"/>
    <property type="match status" value="1"/>
</dbReference>
<keyword evidence="8" id="KW-0902">Two-component regulatory system</keyword>
<keyword evidence="3" id="KW-0597">Phosphoprotein</keyword>
<dbReference type="InterPro" id="IPR036890">
    <property type="entry name" value="HATPase_C_sf"/>
</dbReference>
<dbReference type="PANTHER" id="PTHR24421">
    <property type="entry name" value="NITRATE/NITRITE SENSOR PROTEIN NARX-RELATED"/>
    <property type="match status" value="1"/>
</dbReference>
<dbReference type="EC" id="2.7.13.3" evidence="2"/>
<feature type="transmembrane region" description="Helical" evidence="9">
    <location>
        <begin position="98"/>
        <end position="116"/>
    </location>
</feature>
<dbReference type="InterPro" id="IPR011712">
    <property type="entry name" value="Sig_transdc_His_kin_sub3_dim/P"/>
</dbReference>
<proteinExistence type="predicted"/>
<dbReference type="GO" id="GO:0046983">
    <property type="term" value="F:protein dimerization activity"/>
    <property type="evidence" value="ECO:0007669"/>
    <property type="project" value="InterPro"/>
</dbReference>
<keyword evidence="9" id="KW-0472">Membrane</keyword>
<evidence type="ECO:0000256" key="5">
    <source>
        <dbReference type="ARBA" id="ARBA00022741"/>
    </source>
</evidence>
<evidence type="ECO:0000256" key="2">
    <source>
        <dbReference type="ARBA" id="ARBA00012438"/>
    </source>
</evidence>
<name>A0A317DK74_9ACTN</name>
<dbReference type="InterPro" id="IPR003594">
    <property type="entry name" value="HATPase_dom"/>
</dbReference>
<dbReference type="Gene3D" id="1.20.5.1930">
    <property type="match status" value="1"/>
</dbReference>
<dbReference type="SMART" id="SM00387">
    <property type="entry name" value="HATPase_c"/>
    <property type="match status" value="1"/>
</dbReference>
<protein>
    <recommendedName>
        <fullName evidence="2">histidine kinase</fullName>
        <ecNumber evidence="2">2.7.13.3</ecNumber>
    </recommendedName>
</protein>
<keyword evidence="7" id="KW-0067">ATP-binding</keyword>
<dbReference type="CDD" id="cd16917">
    <property type="entry name" value="HATPase_UhpB-NarQ-NarX-like"/>
    <property type="match status" value="1"/>
</dbReference>
<keyword evidence="9" id="KW-1133">Transmembrane helix</keyword>
<dbReference type="AlphaFoldDB" id="A0A317DK74"/>
<sequence>MSAALDIRSRWRRGAVLVAGVALFAFGLAELYVPLAGYVEGQGPDIAALPGGWLAVLTVLLAGYGLAVAGCTAYPRAAAVLAGACFTAQSFTPVLPEWPVVPLLALVAACFAGIAVGGRAAPAVAAVSYFGSLGIENLAAGDSDWMFILFVGLAVLGPGYAVRMRRAQAARLVALAAEREAAARTDERLRVARELHEIVSHGVSVMVLQAGAAQAVLDSDADQARESLEAVQDVGREVVTELRRLLVILRGAEAAPEGLPSLRRIDPLTAAVRIAGGRVEVRVTGDLTTVPVAADVSGYRILQEALTNAARHAPGSTVDVSVEVGGNALRLHVVDDGPGPARRSNGTGHGLTGIRERAELFGGTVTAGPRVDGGFEVRVELPFDPEASASALSTTGTTT</sequence>
<feature type="domain" description="Histidine kinase" evidence="10">
    <location>
        <begin position="300"/>
        <end position="385"/>
    </location>
</feature>
<dbReference type="InterPro" id="IPR005467">
    <property type="entry name" value="His_kinase_dom"/>
</dbReference>
<gene>
    <name evidence="11" type="ORF">DKT69_21170</name>
</gene>
<keyword evidence="6" id="KW-0418">Kinase</keyword>
<dbReference type="OrthoDB" id="227596at2"/>
<evidence type="ECO:0000256" key="7">
    <source>
        <dbReference type="ARBA" id="ARBA00022840"/>
    </source>
</evidence>
<dbReference type="RefSeq" id="WP_109803261.1">
    <property type="nucleotide sequence ID" value="NZ_QGKS01000267.1"/>
</dbReference>
<dbReference type="GO" id="GO:0005524">
    <property type="term" value="F:ATP binding"/>
    <property type="evidence" value="ECO:0007669"/>
    <property type="project" value="UniProtKB-KW"/>
</dbReference>